<feature type="region of interest" description="Disordered" evidence="1">
    <location>
        <begin position="145"/>
        <end position="194"/>
    </location>
</feature>
<name>A0A225VP02_9STRA</name>
<protein>
    <recommendedName>
        <fullName evidence="4">Retrotransposon gag domain-containing protein</fullName>
    </recommendedName>
</protein>
<comment type="caution">
    <text evidence="2">The sequence shown here is derived from an EMBL/GenBank/DDBJ whole genome shotgun (WGS) entry which is preliminary data.</text>
</comment>
<dbReference type="EMBL" id="NBNE01003648">
    <property type="protein sequence ID" value="OWZ07163.1"/>
    <property type="molecule type" value="Genomic_DNA"/>
</dbReference>
<evidence type="ECO:0000313" key="2">
    <source>
        <dbReference type="EMBL" id="OWZ07163.1"/>
    </source>
</evidence>
<dbReference type="Proteomes" id="UP000198211">
    <property type="component" value="Unassembled WGS sequence"/>
</dbReference>
<dbReference type="AlphaFoldDB" id="A0A225VP02"/>
<organism evidence="2 3">
    <name type="scientific">Phytophthora megakarya</name>
    <dbReference type="NCBI Taxonomy" id="4795"/>
    <lineage>
        <taxon>Eukaryota</taxon>
        <taxon>Sar</taxon>
        <taxon>Stramenopiles</taxon>
        <taxon>Oomycota</taxon>
        <taxon>Peronosporomycetes</taxon>
        <taxon>Peronosporales</taxon>
        <taxon>Peronosporaceae</taxon>
        <taxon>Phytophthora</taxon>
    </lineage>
</organism>
<evidence type="ECO:0008006" key="4">
    <source>
        <dbReference type="Google" id="ProtNLM"/>
    </source>
</evidence>
<dbReference type="OrthoDB" id="128549at2759"/>
<keyword evidence="3" id="KW-1185">Reference proteome</keyword>
<evidence type="ECO:0000256" key="1">
    <source>
        <dbReference type="SAM" id="MobiDB-lite"/>
    </source>
</evidence>
<evidence type="ECO:0000313" key="3">
    <source>
        <dbReference type="Proteomes" id="UP000198211"/>
    </source>
</evidence>
<accession>A0A225VP02</accession>
<sequence length="194" mass="21989">MYTGSRPWPDDVKVAILGNYLGGVAEDWYDEKRSRLISMSFRDGGDALAKRFRTKRTDKQVMTEICNMKKKPAETYEQFANHIKRTAGLLKNGTRALHNARIVLQTFCERAYPAKQESLEHSIDVEAMDPLRELERAIMHLTKLADSDEAMEATQRRGPQGPSRDWPSSKRSRTTGGSAHMAATDGSRSKMIER</sequence>
<proteinExistence type="predicted"/>
<reference evidence="3" key="1">
    <citation type="submission" date="2017-03" db="EMBL/GenBank/DDBJ databases">
        <title>Phytopthora megakarya and P. palmivora, two closely related causual agents of cacao black pod achieved similar genome size and gene model numbers by different mechanisms.</title>
        <authorList>
            <person name="Ali S."/>
            <person name="Shao J."/>
            <person name="Larry D.J."/>
            <person name="Kronmiller B."/>
            <person name="Shen D."/>
            <person name="Strem M.D."/>
            <person name="Melnick R.L."/>
            <person name="Guiltinan M.J."/>
            <person name="Tyler B.M."/>
            <person name="Meinhardt L.W."/>
            <person name="Bailey B.A."/>
        </authorList>
    </citation>
    <scope>NUCLEOTIDE SEQUENCE [LARGE SCALE GENOMIC DNA]</scope>
    <source>
        <strain evidence="3">zdho120</strain>
    </source>
</reference>
<gene>
    <name evidence="2" type="ORF">PHMEG_00020481</name>
</gene>